<dbReference type="RefSeq" id="WP_132168983.1">
    <property type="nucleotide sequence ID" value="NZ_SMKX01000049.1"/>
</dbReference>
<feature type="domain" description="FAD-binding" evidence="1">
    <location>
        <begin position="2"/>
        <end position="343"/>
    </location>
</feature>
<dbReference type="PANTHER" id="PTHR42685">
    <property type="entry name" value="GERANYLGERANYL DIPHOSPHATE REDUCTASE"/>
    <property type="match status" value="1"/>
</dbReference>
<accession>A0A4R4ZLU1</accession>
<dbReference type="Proteomes" id="UP000295124">
    <property type="component" value="Unassembled WGS sequence"/>
</dbReference>
<dbReference type="GO" id="GO:0004497">
    <property type="term" value="F:monooxygenase activity"/>
    <property type="evidence" value="ECO:0007669"/>
    <property type="project" value="UniProtKB-KW"/>
</dbReference>
<dbReference type="InterPro" id="IPR050407">
    <property type="entry name" value="Geranylgeranyl_reductase"/>
</dbReference>
<dbReference type="OrthoDB" id="103324at2"/>
<keyword evidence="2" id="KW-0503">Monooxygenase</keyword>
<dbReference type="PANTHER" id="PTHR42685:SF22">
    <property type="entry name" value="CONDITIONED MEDIUM FACTOR RECEPTOR 1"/>
    <property type="match status" value="1"/>
</dbReference>
<organism evidence="2 3">
    <name type="scientific">Kribbella antibiotica</name>
    <dbReference type="NCBI Taxonomy" id="190195"/>
    <lineage>
        <taxon>Bacteria</taxon>
        <taxon>Bacillati</taxon>
        <taxon>Actinomycetota</taxon>
        <taxon>Actinomycetes</taxon>
        <taxon>Propionibacteriales</taxon>
        <taxon>Kribbellaceae</taxon>
        <taxon>Kribbella</taxon>
    </lineage>
</organism>
<proteinExistence type="predicted"/>
<dbReference type="InterPro" id="IPR036188">
    <property type="entry name" value="FAD/NAD-bd_sf"/>
</dbReference>
<dbReference type="EMBL" id="SMKX01000049">
    <property type="protein sequence ID" value="TDD58609.1"/>
    <property type="molecule type" value="Genomic_DNA"/>
</dbReference>
<dbReference type="GO" id="GO:0071949">
    <property type="term" value="F:FAD binding"/>
    <property type="evidence" value="ECO:0007669"/>
    <property type="project" value="InterPro"/>
</dbReference>
<dbReference type="AlphaFoldDB" id="A0A4R4ZLU1"/>
<dbReference type="PRINTS" id="PR00420">
    <property type="entry name" value="RNGMNOXGNASE"/>
</dbReference>
<keyword evidence="2" id="KW-0560">Oxidoreductase</keyword>
<protein>
    <submittedName>
        <fullName evidence="2">FAD-dependent monooxygenase</fullName>
    </submittedName>
</protein>
<name>A0A4R4ZLU1_9ACTN</name>
<comment type="caution">
    <text evidence="2">The sequence shown here is derived from an EMBL/GenBank/DDBJ whole genome shotgun (WGS) entry which is preliminary data.</text>
</comment>
<dbReference type="InterPro" id="IPR002938">
    <property type="entry name" value="FAD-bd"/>
</dbReference>
<dbReference type="SUPFAM" id="SSF51905">
    <property type="entry name" value="FAD/NAD(P)-binding domain"/>
    <property type="match status" value="1"/>
</dbReference>
<evidence type="ECO:0000313" key="3">
    <source>
        <dbReference type="Proteomes" id="UP000295124"/>
    </source>
</evidence>
<dbReference type="Pfam" id="PF01494">
    <property type="entry name" value="FAD_binding_3"/>
    <property type="match status" value="1"/>
</dbReference>
<keyword evidence="3" id="KW-1185">Reference proteome</keyword>
<evidence type="ECO:0000313" key="2">
    <source>
        <dbReference type="EMBL" id="TDD58609.1"/>
    </source>
</evidence>
<dbReference type="Gene3D" id="3.50.50.60">
    <property type="entry name" value="FAD/NAD(P)-binding domain"/>
    <property type="match status" value="1"/>
</dbReference>
<sequence>MYDAIVIGARVAGAPTAMLLAKKGYRVLLLDRATFPSDTVSTHMITVEGSAYLKRWGMIGQIEASGCPPVRNIVLDVDFPRYGHFTLTGFPYPDEDGFGAIYAPKRTVLDKLLVDAAAAAGVVVRQGFSVREVLTDGDRVIGVRGRGPSGITVTEHAKIVIGADGLRSVVAETVQAPEYFVVPPKAFGYYTYWENVELAGLEFYTRPGSTVIAFPTHGNEAAVFIERPERDFADFKTDVQASYLATVNKIAPDLGSRIAGGRLVQKLKGAGSRPNFFRRPYGPGWALVGDAGVHKDPITAQGITDAFRDADLLAEAIDAGFSGRKPIETAMRSYEYKRNQALKPLYDFIVDHAAMDPFEDGFQDVLNAMRGNQDAINQFFGVIQNTVPWEEFFTPSNLSQLMGLTEEIELAEAV</sequence>
<reference evidence="2 3" key="1">
    <citation type="submission" date="2019-03" db="EMBL/GenBank/DDBJ databases">
        <title>Draft genome sequences of novel Actinobacteria.</title>
        <authorList>
            <person name="Sahin N."/>
            <person name="Ay H."/>
            <person name="Saygin H."/>
        </authorList>
    </citation>
    <scope>NUCLEOTIDE SEQUENCE [LARGE SCALE GENOMIC DNA]</scope>
    <source>
        <strain evidence="2 3">JCM 13523</strain>
    </source>
</reference>
<gene>
    <name evidence="2" type="ORF">E1263_18535</name>
</gene>
<evidence type="ECO:0000259" key="1">
    <source>
        <dbReference type="Pfam" id="PF01494"/>
    </source>
</evidence>